<feature type="domain" description="Aminoglycoside phosphotransferase" evidence="1">
    <location>
        <begin position="58"/>
        <end position="243"/>
    </location>
</feature>
<organism evidence="2 3">
    <name type="scientific">Paenibacillus agaridevorans</name>
    <dbReference type="NCBI Taxonomy" id="171404"/>
    <lineage>
        <taxon>Bacteria</taxon>
        <taxon>Bacillati</taxon>
        <taxon>Bacillota</taxon>
        <taxon>Bacilli</taxon>
        <taxon>Bacillales</taxon>
        <taxon>Paenibacillaceae</taxon>
        <taxon>Paenibacillus</taxon>
    </lineage>
</organism>
<proteinExistence type="predicted"/>
<dbReference type="InterPro" id="IPR002575">
    <property type="entry name" value="Aminoglycoside_PTrfase"/>
</dbReference>
<evidence type="ECO:0000259" key="1">
    <source>
        <dbReference type="Pfam" id="PF01636"/>
    </source>
</evidence>
<sequence>MEQRLEHVRAEMGELSFQEVDFITTGCEKDVLILDKNTVVAFYRKGLQVERYNVRQELIRSLARQTEPVLPECLYCSPTQTFVVEKYVPGSRITPHYVEKHLESAQQIGRLVGSFLKRLHMASEQKLVLQTGFGEEVRNDMVEGVKLLQSKLSQSEMEQVKDFLKNYYEISASVRTCIVHGDFHYDNILWDESTGRIGIIDFSEAGREDPALDFMYMAYYPIEFRRAVFEEYGSADTKLYERSQMYDRIYGLYDMIENIQGNPRKPSFEKGYTRFFTT</sequence>
<comment type="caution">
    <text evidence="2">The sequence shown here is derived from an EMBL/GenBank/DDBJ whole genome shotgun (WGS) entry which is preliminary data.</text>
</comment>
<dbReference type="Pfam" id="PF01636">
    <property type="entry name" value="APH"/>
    <property type="match status" value="1"/>
</dbReference>
<dbReference type="Gene3D" id="3.90.1200.10">
    <property type="match status" value="1"/>
</dbReference>
<dbReference type="SUPFAM" id="SSF56112">
    <property type="entry name" value="Protein kinase-like (PK-like)"/>
    <property type="match status" value="1"/>
</dbReference>
<protein>
    <recommendedName>
        <fullName evidence="1">Aminoglycoside phosphotransferase domain-containing protein</fullName>
    </recommendedName>
</protein>
<evidence type="ECO:0000313" key="3">
    <source>
        <dbReference type="Proteomes" id="UP000245202"/>
    </source>
</evidence>
<keyword evidence="3" id="KW-1185">Reference proteome</keyword>
<dbReference type="AlphaFoldDB" id="A0A2R5EV97"/>
<name>A0A2R5EV97_9BACL</name>
<dbReference type="Proteomes" id="UP000245202">
    <property type="component" value="Unassembled WGS sequence"/>
</dbReference>
<accession>A0A2R5EV97</accession>
<gene>
    <name evidence="2" type="ORF">PAT3040_05373</name>
</gene>
<reference evidence="2 3" key="1">
    <citation type="submission" date="2017-08" db="EMBL/GenBank/DDBJ databases">
        <title>Substantial Increase in Enzyme Production by Combined Drug-Resistance Mutations in Paenibacillus agaridevorans.</title>
        <authorList>
            <person name="Tanaka Y."/>
            <person name="Funane K."/>
            <person name="Hosaka T."/>
            <person name="Shiwa Y."/>
            <person name="Fujita N."/>
            <person name="Miyazaki T."/>
            <person name="Yoshikawa H."/>
            <person name="Murakami K."/>
            <person name="Kasahara K."/>
            <person name="Inaoka T."/>
            <person name="Hiraga Y."/>
            <person name="Ochi K."/>
        </authorList>
    </citation>
    <scope>NUCLEOTIDE SEQUENCE [LARGE SCALE GENOMIC DNA]</scope>
    <source>
        <strain evidence="2 3">T-3040</strain>
    </source>
</reference>
<dbReference type="PANTHER" id="PTHR21310">
    <property type="entry name" value="AMINOGLYCOSIDE PHOSPHOTRANSFERASE-RELATED-RELATED"/>
    <property type="match status" value="1"/>
</dbReference>
<dbReference type="InterPro" id="IPR011009">
    <property type="entry name" value="Kinase-like_dom_sf"/>
</dbReference>
<evidence type="ECO:0000313" key="2">
    <source>
        <dbReference type="EMBL" id="GBG10622.1"/>
    </source>
</evidence>
<dbReference type="InterPro" id="IPR051678">
    <property type="entry name" value="AGP_Transferase"/>
</dbReference>
<dbReference type="EMBL" id="BDQX01000339">
    <property type="protein sequence ID" value="GBG10622.1"/>
    <property type="molecule type" value="Genomic_DNA"/>
</dbReference>